<feature type="domain" description="NADH:flavin oxidoreductase/NADH oxidase N-terminal" evidence="6">
    <location>
        <begin position="3"/>
        <end position="323"/>
    </location>
</feature>
<sequence length="359" mass="40339">MEKLFEPFEIKGCRIRNRVCFPPMVYYGTGDDSGEVTEKHVEHYRALAAGGIGLIIQEATCVSREGRLSFDQLGIWDDGKVNGLRKITDAVHQEGCPIFIQIHHAGAAGCGEELMCPSDYTFDSGKGTKTARAMSLEEIRRVQEEFIAAGRRAYEAGYDGIELHGCHRYLICEFLNRRVNRRDDIYGREPERFVLEILEGIRRVTPPEFIVGIRLGAFEPSLEDGLRYAAVLQEHGIDFLDISYGFSGEDESWAPDGYPYQACIYGAARIKEQASVPVFAVNSIVTPQMAEEILETQKVDMVDLCRAVMVDYNWVNDAKAGRSTGMCRRCRPCGLRVRDGVCAGRVLLERERAKEEKTC</sequence>
<evidence type="ECO:0000256" key="4">
    <source>
        <dbReference type="ARBA" id="ARBA00022857"/>
    </source>
</evidence>
<gene>
    <name evidence="7" type="ORF">IAA04_07345</name>
</gene>
<keyword evidence="3" id="KW-0288">FMN</keyword>
<evidence type="ECO:0000256" key="2">
    <source>
        <dbReference type="ARBA" id="ARBA00022630"/>
    </source>
</evidence>
<dbReference type="InterPro" id="IPR013785">
    <property type="entry name" value="Aldolase_TIM"/>
</dbReference>
<name>A0A9D2T7E9_9FIRM</name>
<dbReference type="InterPro" id="IPR001155">
    <property type="entry name" value="OxRdtase_FMN_N"/>
</dbReference>
<proteinExistence type="predicted"/>
<dbReference type="SUPFAM" id="SSF51395">
    <property type="entry name" value="FMN-linked oxidoreductases"/>
    <property type="match status" value="1"/>
</dbReference>
<comment type="caution">
    <text evidence="7">The sequence shown here is derived from an EMBL/GenBank/DDBJ whole genome shotgun (WGS) entry which is preliminary data.</text>
</comment>
<evidence type="ECO:0000313" key="7">
    <source>
        <dbReference type="EMBL" id="HJC47850.1"/>
    </source>
</evidence>
<dbReference type="CDD" id="cd02803">
    <property type="entry name" value="OYE_like_FMN_family"/>
    <property type="match status" value="1"/>
</dbReference>
<reference evidence="7" key="2">
    <citation type="submission" date="2021-04" db="EMBL/GenBank/DDBJ databases">
        <authorList>
            <person name="Gilroy R."/>
        </authorList>
    </citation>
    <scope>NUCLEOTIDE SEQUENCE</scope>
    <source>
        <strain evidence="7">CHK183-5548</strain>
    </source>
</reference>
<comment type="cofactor">
    <cofactor evidence="1">
        <name>FMN</name>
        <dbReference type="ChEBI" id="CHEBI:58210"/>
    </cofactor>
</comment>
<dbReference type="InterPro" id="IPR044152">
    <property type="entry name" value="YqjM-like"/>
</dbReference>
<protein>
    <submittedName>
        <fullName evidence="7">NADH:flavin oxidoreductase</fullName>
    </submittedName>
</protein>
<dbReference type="AlphaFoldDB" id="A0A9D2T7E9"/>
<dbReference type="EMBL" id="DWWL01000046">
    <property type="protein sequence ID" value="HJC47850.1"/>
    <property type="molecule type" value="Genomic_DNA"/>
</dbReference>
<evidence type="ECO:0000256" key="5">
    <source>
        <dbReference type="ARBA" id="ARBA00023002"/>
    </source>
</evidence>
<keyword evidence="4" id="KW-0521">NADP</keyword>
<evidence type="ECO:0000256" key="3">
    <source>
        <dbReference type="ARBA" id="ARBA00022643"/>
    </source>
</evidence>
<evidence type="ECO:0000313" key="8">
    <source>
        <dbReference type="Proteomes" id="UP000823883"/>
    </source>
</evidence>
<dbReference type="PANTHER" id="PTHR43303">
    <property type="entry name" value="NADPH DEHYDROGENASE C23G7.10C-RELATED"/>
    <property type="match status" value="1"/>
</dbReference>
<dbReference type="GO" id="GO:0003959">
    <property type="term" value="F:NADPH dehydrogenase activity"/>
    <property type="evidence" value="ECO:0007669"/>
    <property type="project" value="InterPro"/>
</dbReference>
<keyword evidence="2" id="KW-0285">Flavoprotein</keyword>
<dbReference type="PANTHER" id="PTHR43303:SF4">
    <property type="entry name" value="NADPH DEHYDROGENASE C23G7.10C-RELATED"/>
    <property type="match status" value="1"/>
</dbReference>
<dbReference type="Proteomes" id="UP000823883">
    <property type="component" value="Unassembled WGS sequence"/>
</dbReference>
<dbReference type="Gene3D" id="3.20.20.70">
    <property type="entry name" value="Aldolase class I"/>
    <property type="match status" value="1"/>
</dbReference>
<evidence type="ECO:0000256" key="1">
    <source>
        <dbReference type="ARBA" id="ARBA00001917"/>
    </source>
</evidence>
<keyword evidence="5" id="KW-0560">Oxidoreductase</keyword>
<organism evidence="7 8">
    <name type="scientific">Candidatus Lachnoclostridium pullistercoris</name>
    <dbReference type="NCBI Taxonomy" id="2838632"/>
    <lineage>
        <taxon>Bacteria</taxon>
        <taxon>Bacillati</taxon>
        <taxon>Bacillota</taxon>
        <taxon>Clostridia</taxon>
        <taxon>Lachnospirales</taxon>
        <taxon>Lachnospiraceae</taxon>
    </lineage>
</organism>
<accession>A0A9D2T7E9</accession>
<reference evidence="7" key="1">
    <citation type="journal article" date="2021" name="PeerJ">
        <title>Extensive microbial diversity within the chicken gut microbiome revealed by metagenomics and culture.</title>
        <authorList>
            <person name="Gilroy R."/>
            <person name="Ravi A."/>
            <person name="Getino M."/>
            <person name="Pursley I."/>
            <person name="Horton D.L."/>
            <person name="Alikhan N.F."/>
            <person name="Baker D."/>
            <person name="Gharbi K."/>
            <person name="Hall N."/>
            <person name="Watson M."/>
            <person name="Adriaenssens E.M."/>
            <person name="Foster-Nyarko E."/>
            <person name="Jarju S."/>
            <person name="Secka A."/>
            <person name="Antonio M."/>
            <person name="Oren A."/>
            <person name="Chaudhuri R.R."/>
            <person name="La Ragione R."/>
            <person name="Hildebrand F."/>
            <person name="Pallen M.J."/>
        </authorList>
    </citation>
    <scope>NUCLEOTIDE SEQUENCE</scope>
    <source>
        <strain evidence="7">CHK183-5548</strain>
    </source>
</reference>
<dbReference type="GO" id="GO:0010181">
    <property type="term" value="F:FMN binding"/>
    <property type="evidence" value="ECO:0007669"/>
    <property type="project" value="InterPro"/>
</dbReference>
<evidence type="ECO:0000259" key="6">
    <source>
        <dbReference type="Pfam" id="PF00724"/>
    </source>
</evidence>
<dbReference type="GO" id="GO:0050661">
    <property type="term" value="F:NADP binding"/>
    <property type="evidence" value="ECO:0007669"/>
    <property type="project" value="InterPro"/>
</dbReference>
<dbReference type="Pfam" id="PF00724">
    <property type="entry name" value="Oxidored_FMN"/>
    <property type="match status" value="1"/>
</dbReference>